<proteinExistence type="predicted"/>
<dbReference type="Gene3D" id="2.115.10.20">
    <property type="entry name" value="Glycosyl hydrolase domain, family 43"/>
    <property type="match status" value="2"/>
</dbReference>
<dbReference type="SUPFAM" id="SSF75005">
    <property type="entry name" value="Arabinanase/levansucrase/invertase"/>
    <property type="match status" value="1"/>
</dbReference>
<reference evidence="1 2" key="1">
    <citation type="submission" date="2019-05" db="EMBL/GenBank/DDBJ databases">
        <title>Draft genomes of eight strains of Campylobacter helveticus isolated from cats and a dog in New Zealand.</title>
        <authorList>
            <person name="Bojanic K."/>
            <person name="Midwinter A.C."/>
            <person name="Biggs P.J."/>
            <person name="Acke E."/>
            <person name="Cornelius A.J."/>
            <person name="Marshall J.C."/>
        </authorList>
    </citation>
    <scope>NUCLEOTIDE SEQUENCE [LARGE SCALE GENOMIC DNA]</scope>
    <source>
        <strain evidence="1 2">ACP123b</strain>
    </source>
</reference>
<organism evidence="1 2">
    <name type="scientific">Campylobacter helveticus</name>
    <dbReference type="NCBI Taxonomy" id="28898"/>
    <lineage>
        <taxon>Bacteria</taxon>
        <taxon>Pseudomonadati</taxon>
        <taxon>Campylobacterota</taxon>
        <taxon>Epsilonproteobacteria</taxon>
        <taxon>Campylobacterales</taxon>
        <taxon>Campylobacteraceae</taxon>
        <taxon>Campylobacter</taxon>
    </lineage>
</organism>
<evidence type="ECO:0000313" key="2">
    <source>
        <dbReference type="Proteomes" id="UP000306813"/>
    </source>
</evidence>
<dbReference type="Proteomes" id="UP000306813">
    <property type="component" value="Unassembled WGS sequence"/>
</dbReference>
<gene>
    <name evidence="1" type="ORF">FDW42_02235</name>
</gene>
<comment type="caution">
    <text evidence="1">The sequence shown here is derived from an EMBL/GenBank/DDBJ whole genome shotgun (WGS) entry which is preliminary data.</text>
</comment>
<dbReference type="AlphaFoldDB" id="A0AAX2ULY9"/>
<evidence type="ECO:0008006" key="3">
    <source>
        <dbReference type="Google" id="ProtNLM"/>
    </source>
</evidence>
<protein>
    <recommendedName>
        <fullName evidence="3">Glycosyl hydrolase</fullName>
    </recommendedName>
</protein>
<dbReference type="InterPro" id="IPR023296">
    <property type="entry name" value="Glyco_hydro_beta-prop_sf"/>
</dbReference>
<dbReference type="PANTHER" id="PTHR35279:SF1">
    <property type="entry name" value="ARABINANASE_LEVANSUCRASE_INVERTASE"/>
    <property type="match status" value="1"/>
</dbReference>
<sequence>MQWEKKGLIFCPNKENEWIDNTALTPQPFLLNDETIRVYVSFRDSGGVGRIGYVDVEARNPKNIIQISKKPVLDIGRNGCFDDNGLILGDVLHVGDKIYMYYVAFTIPQKVKFHAFSGLAISEDSGESFKRVQEYPVLDRSDEGLFGRCLHSVLFENGVFKIWYSVIYGWTIINEIPYPSYYIKYTESKDGISFPKDGITCIECNANEYRIGRPKVYKTRLGYIMYFTSDTFSKEYLSGYATSKDGISWQRHDNFPLKPSQSGFDSEMLCYPALITTKYGTYLFYAGNGMGRDGFGYAELKGSDD</sequence>
<dbReference type="PANTHER" id="PTHR35279">
    <property type="match status" value="1"/>
</dbReference>
<accession>A0AAX2ULY9</accession>
<name>A0AAX2ULY9_9BACT</name>
<evidence type="ECO:0000313" key="1">
    <source>
        <dbReference type="EMBL" id="TNB58398.1"/>
    </source>
</evidence>
<dbReference type="EMBL" id="VDBS01000020">
    <property type="protein sequence ID" value="TNB58398.1"/>
    <property type="molecule type" value="Genomic_DNA"/>
</dbReference>